<keyword evidence="2" id="KW-1185">Reference proteome</keyword>
<proteinExistence type="predicted"/>
<accession>A0ABX2XK25</accession>
<dbReference type="Pfam" id="PF10711">
    <property type="entry name" value="DUF2513"/>
    <property type="match status" value="1"/>
</dbReference>
<dbReference type="RefSeq" id="WP_065449150.1">
    <property type="nucleotide sequence ID" value="NZ_LVEN01000013.1"/>
</dbReference>
<sequence>MKIDIEVVKNYLIVFEEYDSPVISTYELFKKLGLNYQKNDDIKIVYHYLKILYDQDLIDIESNKADDRQTLGITFGHSGIVMLSSKHFRLTNEGHKTLEIMQQSKIWNFTKSQLGTIGVESIKQIPTIALALIKHQLSI</sequence>
<dbReference type="Proteomes" id="UP000093343">
    <property type="component" value="Unassembled WGS sequence"/>
</dbReference>
<organism evidence="1 2">
    <name type="scientific">Flavobacterium piscis</name>
    <dbReference type="NCBI Taxonomy" id="1114874"/>
    <lineage>
        <taxon>Bacteria</taxon>
        <taxon>Pseudomonadati</taxon>
        <taxon>Bacteroidota</taxon>
        <taxon>Flavobacteriia</taxon>
        <taxon>Flavobacteriales</taxon>
        <taxon>Flavobacteriaceae</taxon>
        <taxon>Flavobacterium</taxon>
    </lineage>
</organism>
<evidence type="ECO:0000313" key="2">
    <source>
        <dbReference type="Proteomes" id="UP000093343"/>
    </source>
</evidence>
<comment type="caution">
    <text evidence="1">The sequence shown here is derived from an EMBL/GenBank/DDBJ whole genome shotgun (WGS) entry which is preliminary data.</text>
</comment>
<reference evidence="2" key="1">
    <citation type="submission" date="2016-03" db="EMBL/GenBank/DDBJ databases">
        <title>Draft genome sequence of Paenibacillus glacialis DSM 22343.</title>
        <authorList>
            <person name="Shin S.-K."/>
            <person name="Yi H."/>
        </authorList>
    </citation>
    <scope>NUCLEOTIDE SEQUENCE [LARGE SCALE GENOMIC DNA]</scope>
    <source>
        <strain evidence="2">CCUG 60099</strain>
    </source>
</reference>
<dbReference type="InterPro" id="IPR019650">
    <property type="entry name" value="DUF2513"/>
</dbReference>
<name>A0ABX2XK25_9FLAO</name>
<dbReference type="EMBL" id="LVEN01000013">
    <property type="protein sequence ID" value="OCB75544.1"/>
    <property type="molecule type" value="Genomic_DNA"/>
</dbReference>
<evidence type="ECO:0008006" key="3">
    <source>
        <dbReference type="Google" id="ProtNLM"/>
    </source>
</evidence>
<evidence type="ECO:0000313" key="1">
    <source>
        <dbReference type="EMBL" id="OCB75544.1"/>
    </source>
</evidence>
<gene>
    <name evidence="1" type="ORF">FLP_08745</name>
</gene>
<protein>
    <recommendedName>
        <fullName evidence="3">DUF2513 domain-containing protein</fullName>
    </recommendedName>
</protein>